<reference evidence="2" key="1">
    <citation type="submission" date="2020-10" db="EMBL/GenBank/DDBJ databases">
        <authorList>
            <person name="Gilroy R."/>
        </authorList>
    </citation>
    <scope>NUCLEOTIDE SEQUENCE</scope>
    <source>
        <strain evidence="2">CHK195-4489</strain>
    </source>
</reference>
<dbReference type="Proteomes" id="UP000824089">
    <property type="component" value="Unassembled WGS sequence"/>
</dbReference>
<evidence type="ECO:0000256" key="1">
    <source>
        <dbReference type="SAM" id="Phobius"/>
    </source>
</evidence>
<dbReference type="SUPFAM" id="SSF49344">
    <property type="entry name" value="CBD9-like"/>
    <property type="match status" value="1"/>
</dbReference>
<proteinExistence type="predicted"/>
<keyword evidence="1" id="KW-0812">Transmembrane</keyword>
<comment type="caution">
    <text evidence="2">The sequence shown here is derived from an EMBL/GenBank/DDBJ whole genome shotgun (WGS) entry which is preliminary data.</text>
</comment>
<dbReference type="Gene3D" id="3.20.20.80">
    <property type="entry name" value="Glycosidases"/>
    <property type="match status" value="1"/>
</dbReference>
<gene>
    <name evidence="2" type="ORF">IAD50_00225</name>
</gene>
<evidence type="ECO:0000313" key="2">
    <source>
        <dbReference type="EMBL" id="HIU28704.1"/>
    </source>
</evidence>
<keyword evidence="1" id="KW-0472">Membrane</keyword>
<protein>
    <submittedName>
        <fullName evidence="2">Uncharacterized protein</fullName>
    </submittedName>
</protein>
<sequence length="679" mass="77595">MTNDISYRKILCLLMGAVLLLMVVLSPKPQTAYAEAAPVEQNEAIDPTQWVAVDDLGRTVATYENTGAPRQDRYVGIFYWTWHYNFAGNKAVNVNNVIKEHPEALHDYNAEIWKTESGQCWWNESIYGYYSSTDKYVLRKQMELLADAGVDVLFFDCTNGTFLWEQSCYALFDVILEAREDGINAPRVCFMLPFAANSDSKQSLSNLYRRFYSKEKYQDLWFYWEGKPLIMAHPDNLSPESEREKEILDFFTFRKNWAGYFDGDQSSEYWGWLSVYPQAKYLRPDGTVEQMTVGVAQNASEHGLVAMNDYRGGVYGRAYSSDIDGKYSYTYTYRNSDITVDSDMENAHYYGVNFQQQWDYALETDPTFIFVTGWNEWTMGRFETWQDSPNAFPDQFNDEYSRDCEPSKGDLKDFYYYQLVSNIRKFKGSGQPVQQNEKHTIDINGDLSQWDSIYTYNHYANNTPARDAKGFGSLHYESDTMRNDIIKTKAAYDDDNIYFYVETAETLTPSSDPAWMRLFIDTGAATADSTDWEEFEFVVNRQNPDPYGAYLERSTGGWNWETVCQVPYSIQDNVFQLAIPREALGLTGNTLNFNFKWSDNMQPVDGVEGDIMDFYLSGDVAPGGRFAFRFTTDEIAYVTGGSGFPVLAVVGIAAAAVLVCAAITIPIAVKRRKNGKGEG</sequence>
<accession>A0A9D1L899</accession>
<dbReference type="EMBL" id="DVMM01000004">
    <property type="protein sequence ID" value="HIU28704.1"/>
    <property type="molecule type" value="Genomic_DNA"/>
</dbReference>
<name>A0A9D1L899_9CLOT</name>
<keyword evidence="1" id="KW-1133">Transmembrane helix</keyword>
<feature type="transmembrane region" description="Helical" evidence="1">
    <location>
        <begin position="644"/>
        <end position="669"/>
    </location>
</feature>
<organism evidence="2 3">
    <name type="scientific">Candidatus Egerieisoma faecipullorum</name>
    <dbReference type="NCBI Taxonomy" id="2840963"/>
    <lineage>
        <taxon>Bacteria</taxon>
        <taxon>Bacillati</taxon>
        <taxon>Bacillota</taxon>
        <taxon>Clostridia</taxon>
        <taxon>Eubacteriales</taxon>
        <taxon>Clostridiaceae</taxon>
        <taxon>Clostridiaceae incertae sedis</taxon>
        <taxon>Candidatus Egerieisoma</taxon>
    </lineage>
</organism>
<evidence type="ECO:0000313" key="3">
    <source>
        <dbReference type="Proteomes" id="UP000824089"/>
    </source>
</evidence>
<dbReference type="AlphaFoldDB" id="A0A9D1L899"/>
<reference evidence="2" key="2">
    <citation type="journal article" date="2021" name="PeerJ">
        <title>Extensive microbial diversity within the chicken gut microbiome revealed by metagenomics and culture.</title>
        <authorList>
            <person name="Gilroy R."/>
            <person name="Ravi A."/>
            <person name="Getino M."/>
            <person name="Pursley I."/>
            <person name="Horton D.L."/>
            <person name="Alikhan N.F."/>
            <person name="Baker D."/>
            <person name="Gharbi K."/>
            <person name="Hall N."/>
            <person name="Watson M."/>
            <person name="Adriaenssens E.M."/>
            <person name="Foster-Nyarko E."/>
            <person name="Jarju S."/>
            <person name="Secka A."/>
            <person name="Antonio M."/>
            <person name="Oren A."/>
            <person name="Chaudhuri R.R."/>
            <person name="La Ragione R."/>
            <person name="Hildebrand F."/>
            <person name="Pallen M.J."/>
        </authorList>
    </citation>
    <scope>NUCLEOTIDE SEQUENCE</scope>
    <source>
        <strain evidence="2">CHK195-4489</strain>
    </source>
</reference>